<feature type="non-terminal residue" evidence="1">
    <location>
        <position position="1"/>
    </location>
</feature>
<name>A0A9Q0S0Q2_9DIPT</name>
<dbReference type="InterPro" id="IPR046357">
    <property type="entry name" value="PPIase_dom_sf"/>
</dbReference>
<dbReference type="OrthoDB" id="433738at2759"/>
<protein>
    <submittedName>
        <fullName evidence="1">Uncharacterized protein</fullName>
    </submittedName>
</protein>
<proteinExistence type="predicted"/>
<keyword evidence="2" id="KW-1185">Reference proteome</keyword>
<accession>A0A9Q0S0Q2</accession>
<dbReference type="SUPFAM" id="SSF54534">
    <property type="entry name" value="FKBP-like"/>
    <property type="match status" value="1"/>
</dbReference>
<sequence length="66" mass="7128">MSHSNEPRISEAQLDLTSEQNGGVLKEIVTAGKYDGKPIPDDGVLIHVTGSLKVDGKVFFDTRKMG</sequence>
<dbReference type="Proteomes" id="UP001151699">
    <property type="component" value="Chromosome X"/>
</dbReference>
<evidence type="ECO:0000313" key="2">
    <source>
        <dbReference type="Proteomes" id="UP001151699"/>
    </source>
</evidence>
<dbReference type="GO" id="GO:0003755">
    <property type="term" value="F:peptidyl-prolyl cis-trans isomerase activity"/>
    <property type="evidence" value="ECO:0007669"/>
    <property type="project" value="InterPro"/>
</dbReference>
<evidence type="ECO:0000313" key="1">
    <source>
        <dbReference type="EMBL" id="KAJ6639108.1"/>
    </source>
</evidence>
<organism evidence="1 2">
    <name type="scientific">Pseudolycoriella hygida</name>
    <dbReference type="NCBI Taxonomy" id="35572"/>
    <lineage>
        <taxon>Eukaryota</taxon>
        <taxon>Metazoa</taxon>
        <taxon>Ecdysozoa</taxon>
        <taxon>Arthropoda</taxon>
        <taxon>Hexapoda</taxon>
        <taxon>Insecta</taxon>
        <taxon>Pterygota</taxon>
        <taxon>Neoptera</taxon>
        <taxon>Endopterygota</taxon>
        <taxon>Diptera</taxon>
        <taxon>Nematocera</taxon>
        <taxon>Sciaroidea</taxon>
        <taxon>Sciaridae</taxon>
        <taxon>Pseudolycoriella</taxon>
    </lineage>
</organism>
<dbReference type="EMBL" id="WJQU01000003">
    <property type="protein sequence ID" value="KAJ6639108.1"/>
    <property type="molecule type" value="Genomic_DNA"/>
</dbReference>
<dbReference type="Gene3D" id="3.10.50.40">
    <property type="match status" value="1"/>
</dbReference>
<dbReference type="AlphaFoldDB" id="A0A9Q0S0Q2"/>
<reference evidence="1" key="1">
    <citation type="submission" date="2022-07" db="EMBL/GenBank/DDBJ databases">
        <authorList>
            <person name="Trinca V."/>
            <person name="Uliana J.V.C."/>
            <person name="Torres T.T."/>
            <person name="Ward R.J."/>
            <person name="Monesi N."/>
        </authorList>
    </citation>
    <scope>NUCLEOTIDE SEQUENCE</scope>
    <source>
        <strain evidence="1">HSMRA1968</strain>
        <tissue evidence="1">Whole embryos</tissue>
    </source>
</reference>
<comment type="caution">
    <text evidence="1">The sequence shown here is derived from an EMBL/GenBank/DDBJ whole genome shotgun (WGS) entry which is preliminary data.</text>
</comment>
<gene>
    <name evidence="1" type="ORF">Bhyg_11847</name>
</gene>